<dbReference type="PANTHER" id="PTHR23429:SF0">
    <property type="entry name" value="GLUCOSE-6-PHOSPHATE 1-DEHYDROGENASE"/>
    <property type="match status" value="1"/>
</dbReference>
<feature type="binding site" evidence="7">
    <location>
        <position position="44"/>
    </location>
    <ligand>
        <name>NADP(+)</name>
        <dbReference type="ChEBI" id="CHEBI:58349"/>
    </ligand>
</feature>
<evidence type="ECO:0000256" key="5">
    <source>
        <dbReference type="ARBA" id="ARBA00023002"/>
    </source>
</evidence>
<dbReference type="NCBIfam" id="TIGR00871">
    <property type="entry name" value="zwf"/>
    <property type="match status" value="1"/>
</dbReference>
<dbReference type="eggNOG" id="COG0364">
    <property type="taxonomic scope" value="Bacteria"/>
</dbReference>
<dbReference type="PRINTS" id="PR00079">
    <property type="entry name" value="G6PDHDRGNASE"/>
</dbReference>
<feature type="binding site" evidence="7">
    <location>
        <position position="334"/>
    </location>
    <ligand>
        <name>substrate</name>
    </ligand>
</feature>
<dbReference type="RefSeq" id="WP_009574637.1">
    <property type="nucleotide sequence ID" value="NZ_AEIG01000009.1"/>
</dbReference>
<dbReference type="SUPFAM" id="SSF51735">
    <property type="entry name" value="NAD(P)-binding Rossmann-fold domains"/>
    <property type="match status" value="1"/>
</dbReference>
<keyword evidence="9" id="KW-1185">Reference proteome</keyword>
<evidence type="ECO:0000256" key="3">
    <source>
        <dbReference type="ARBA" id="ARBA00022526"/>
    </source>
</evidence>
<evidence type="ECO:0000256" key="2">
    <source>
        <dbReference type="ARBA" id="ARBA00009975"/>
    </source>
</evidence>
<feature type="active site" description="Proton acceptor" evidence="7">
    <location>
        <position position="233"/>
    </location>
</feature>
<evidence type="ECO:0000313" key="8">
    <source>
        <dbReference type="EMBL" id="EGG30682.1"/>
    </source>
</evidence>
<evidence type="ECO:0000256" key="4">
    <source>
        <dbReference type="ARBA" id="ARBA00022857"/>
    </source>
</evidence>
<gene>
    <name evidence="7" type="primary">zwf</name>
    <name evidence="8" type="ORF">IMCC3088_2850</name>
</gene>
<dbReference type="EC" id="1.1.1.49" evidence="7"/>
<reference evidence="8 9" key="1">
    <citation type="journal article" date="2011" name="J. Bacteriol.">
        <title>Genome sequence of strain IMCC3088, a proteorhodopsin-containing marine bacterium belonging to the OM60/NOR5 clade.</title>
        <authorList>
            <person name="Jang Y."/>
            <person name="Oh H.M."/>
            <person name="Kang I."/>
            <person name="Lee K."/>
            <person name="Yang S.J."/>
            <person name="Cho J.C."/>
        </authorList>
    </citation>
    <scope>NUCLEOTIDE SEQUENCE [LARGE SCALE GENOMIC DNA]</scope>
    <source>
        <strain evidence="8 9">IMCC3088</strain>
    </source>
</reference>
<dbReference type="PROSITE" id="PS00069">
    <property type="entry name" value="G6P_DEHYDROGENASE"/>
    <property type="match status" value="1"/>
</dbReference>
<dbReference type="PIRSF" id="PIRSF000110">
    <property type="entry name" value="G6PD"/>
    <property type="match status" value="1"/>
</dbReference>
<dbReference type="Gene3D" id="3.40.50.720">
    <property type="entry name" value="NAD(P)-binding Rossmann-like Domain"/>
    <property type="match status" value="1"/>
</dbReference>
<comment type="caution">
    <text evidence="8">The sequence shown here is derived from an EMBL/GenBank/DDBJ whole genome shotgun (WGS) entry which is preliminary data.</text>
</comment>
<dbReference type="OrthoDB" id="9802739at2"/>
<sequence>MQPTDLIIFGASGDLSARKLFPALYHLSGCELLPESFRIAAVARDDVQTDAFLSRLKERMQSAINHTHWSEERWTKFASYFTYIKADFSDAKNLNALSKWLDDTRVSLFYLATPPSLFAPICDNLSSADCLTGDCRIVLEKPIGEDLASSEKVNETVGRYFPEGSIYRIDHYLGKETVQNLLVLRFANRFINAQWDQSCIDHVQITVAETVGIEGRWSYYDKVGQLRDMVQNHLMQLLCLVAMEPPNSMSAESIRDEKVKIVKALRPIDVDTVADHVVRGQYGQGWSQGLSVPSYTEEEGCTNPESDTETFVAIKAHIDNWRWAGVPFYLRTGKRLPEKMTEIVITYKKLPHNIFSGGDNIPNSLVIRLQPNEGIEMKMVAKKQTLKDKLGLVTHDLNLDFLGSSEMNRIPDAYERLFLDAINGDQSLFVGRSEIEESWRWCDTLIRACQLQNIQAKQYHAGSWGPAKAELLIEKDGRSWHE</sequence>
<dbReference type="InterPro" id="IPR022674">
    <property type="entry name" value="G6P_DH_NAD-bd"/>
</dbReference>
<dbReference type="EMBL" id="AEIG01000009">
    <property type="protein sequence ID" value="EGG30682.1"/>
    <property type="molecule type" value="Genomic_DNA"/>
</dbReference>
<comment type="pathway">
    <text evidence="1 7">Carbohydrate degradation; pentose phosphate pathway; D-ribulose 5-phosphate from D-glucose 6-phosphate (oxidative stage): step 1/3.</text>
</comment>
<dbReference type="Pfam" id="PF00479">
    <property type="entry name" value="G6PD_N"/>
    <property type="match status" value="1"/>
</dbReference>
<dbReference type="GO" id="GO:0005829">
    <property type="term" value="C:cytosol"/>
    <property type="evidence" value="ECO:0007669"/>
    <property type="project" value="TreeGrafter"/>
</dbReference>
<proteinExistence type="inferred from homology"/>
<dbReference type="Proteomes" id="UP000005615">
    <property type="component" value="Unassembled WGS sequence"/>
</dbReference>
<protein>
    <recommendedName>
        <fullName evidence="7">Glucose-6-phosphate 1-dehydrogenase</fullName>
        <shortName evidence="7">G6PD</shortName>
        <ecNumber evidence="7">1.1.1.49</ecNumber>
    </recommendedName>
</protein>
<feature type="binding site" evidence="7">
    <location>
        <begin position="87"/>
        <end position="88"/>
    </location>
    <ligand>
        <name>NADP(+)</name>
        <dbReference type="ChEBI" id="CHEBI:58349"/>
    </ligand>
</feature>
<dbReference type="UniPathway" id="UPA00115">
    <property type="reaction ID" value="UER00408"/>
</dbReference>
<dbReference type="STRING" id="2518989.IMCC3088_2850"/>
<dbReference type="PANTHER" id="PTHR23429">
    <property type="entry name" value="GLUCOSE-6-PHOSPHATE 1-DEHYDROGENASE G6PD"/>
    <property type="match status" value="1"/>
</dbReference>
<dbReference type="GO" id="GO:0050661">
    <property type="term" value="F:NADP binding"/>
    <property type="evidence" value="ECO:0007669"/>
    <property type="project" value="UniProtKB-UniRule"/>
</dbReference>
<feature type="binding site" evidence="7">
    <location>
        <position position="339"/>
    </location>
    <ligand>
        <name>substrate</name>
    </ligand>
</feature>
<keyword evidence="6 7" id="KW-0119">Carbohydrate metabolism</keyword>
<dbReference type="AlphaFoldDB" id="F3KZ04"/>
<evidence type="ECO:0000256" key="1">
    <source>
        <dbReference type="ARBA" id="ARBA00004937"/>
    </source>
</evidence>
<comment type="similarity">
    <text evidence="2 7">Belongs to the glucose-6-phosphate dehydrogenase family.</text>
</comment>
<dbReference type="Gene3D" id="3.30.360.10">
    <property type="entry name" value="Dihydrodipicolinate Reductase, domain 2"/>
    <property type="match status" value="1"/>
</dbReference>
<keyword evidence="5 7" id="KW-0560">Oxidoreductase</keyword>
<feature type="binding site" evidence="7">
    <location>
        <position position="175"/>
    </location>
    <ligand>
        <name>substrate</name>
    </ligand>
</feature>
<comment type="function">
    <text evidence="7">Catalyzes the oxidation of glucose 6-phosphate to 6-phosphogluconolactone.</text>
</comment>
<evidence type="ECO:0000256" key="6">
    <source>
        <dbReference type="ARBA" id="ARBA00023277"/>
    </source>
</evidence>
<evidence type="ECO:0000256" key="7">
    <source>
        <dbReference type="HAMAP-Rule" id="MF_00966"/>
    </source>
</evidence>
<dbReference type="SUPFAM" id="SSF55347">
    <property type="entry name" value="Glyceraldehyde-3-phosphate dehydrogenase-like, C-terminal domain"/>
    <property type="match status" value="1"/>
</dbReference>
<comment type="caution">
    <text evidence="7">Lacks conserved residue(s) required for the propagation of feature annotation.</text>
</comment>
<keyword evidence="4 7" id="KW-0521">NADP</keyword>
<dbReference type="HAMAP" id="MF_00966">
    <property type="entry name" value="G6PD"/>
    <property type="match status" value="1"/>
</dbReference>
<dbReference type="InterPro" id="IPR022675">
    <property type="entry name" value="G6P_DH_C"/>
</dbReference>
<keyword evidence="3 7" id="KW-0313">Glucose metabolism</keyword>
<accession>F3KZ04</accession>
<feature type="binding site" evidence="7">
    <location>
        <position position="228"/>
    </location>
    <ligand>
        <name>substrate</name>
    </ligand>
</feature>
<dbReference type="InterPro" id="IPR036291">
    <property type="entry name" value="NAD(P)-bd_dom_sf"/>
</dbReference>
<feature type="binding site" evidence="7">
    <location>
        <position position="141"/>
    </location>
    <ligand>
        <name>NADP(+)</name>
        <dbReference type="ChEBI" id="CHEBI:58349"/>
    </ligand>
</feature>
<comment type="catalytic activity">
    <reaction evidence="7">
        <text>D-glucose 6-phosphate + NADP(+) = 6-phospho-D-glucono-1,5-lactone + NADPH + H(+)</text>
        <dbReference type="Rhea" id="RHEA:15841"/>
        <dbReference type="ChEBI" id="CHEBI:15378"/>
        <dbReference type="ChEBI" id="CHEBI:57783"/>
        <dbReference type="ChEBI" id="CHEBI:57955"/>
        <dbReference type="ChEBI" id="CHEBI:58349"/>
        <dbReference type="ChEBI" id="CHEBI:61548"/>
        <dbReference type="EC" id="1.1.1.49"/>
    </reaction>
</comment>
<feature type="binding site" evidence="7">
    <location>
        <position position="171"/>
    </location>
    <ligand>
        <name>substrate</name>
    </ligand>
</feature>
<feature type="binding site" evidence="7">
    <location>
        <position position="209"/>
    </location>
    <ligand>
        <name>substrate</name>
    </ligand>
</feature>
<evidence type="ECO:0000313" key="9">
    <source>
        <dbReference type="Proteomes" id="UP000005615"/>
    </source>
</evidence>
<name>F3KZ04_9GAMM</name>
<dbReference type="InterPro" id="IPR001282">
    <property type="entry name" value="G6P_DH"/>
</dbReference>
<dbReference type="InterPro" id="IPR019796">
    <property type="entry name" value="G6P_DH_AS"/>
</dbReference>
<dbReference type="GO" id="GO:0009051">
    <property type="term" value="P:pentose-phosphate shunt, oxidative branch"/>
    <property type="evidence" value="ECO:0007669"/>
    <property type="project" value="TreeGrafter"/>
</dbReference>
<dbReference type="GO" id="GO:0006006">
    <property type="term" value="P:glucose metabolic process"/>
    <property type="evidence" value="ECO:0007669"/>
    <property type="project" value="UniProtKB-KW"/>
</dbReference>
<dbReference type="Pfam" id="PF02781">
    <property type="entry name" value="G6PD_C"/>
    <property type="match status" value="1"/>
</dbReference>
<dbReference type="GO" id="GO:0004345">
    <property type="term" value="F:glucose-6-phosphate dehydrogenase activity"/>
    <property type="evidence" value="ECO:0007669"/>
    <property type="project" value="UniProtKB-UniRule"/>
</dbReference>
<organism evidence="8 9">
    <name type="scientific">Aequoribacter fuscus</name>
    <dbReference type="NCBI Taxonomy" id="2518989"/>
    <lineage>
        <taxon>Bacteria</taxon>
        <taxon>Pseudomonadati</taxon>
        <taxon>Pseudomonadota</taxon>
        <taxon>Gammaproteobacteria</taxon>
        <taxon>Cellvibrionales</taxon>
        <taxon>Halieaceae</taxon>
        <taxon>Aequoribacter</taxon>
    </lineage>
</organism>